<feature type="transmembrane region" description="Helical" evidence="6">
    <location>
        <begin position="72"/>
        <end position="92"/>
    </location>
</feature>
<dbReference type="GO" id="GO:0005886">
    <property type="term" value="C:plasma membrane"/>
    <property type="evidence" value="ECO:0007669"/>
    <property type="project" value="UniProtKB-SubCell"/>
</dbReference>
<evidence type="ECO:0000256" key="4">
    <source>
        <dbReference type="ARBA" id="ARBA00022989"/>
    </source>
</evidence>
<sequence>MAYATLLVTVGIIAAIYALLAIGLNIHWGDTGLLNFAHAGFFAVGAYTTTILTTPAGSGLLAERAVGFDLPVVVGVVAATVLAGAVGVVIALTSVRLEGDYLAMVTLSGAEMIRLVITNESWLTSGAQGINGIPRPASGAFPLEAGGVVVGYDLFYLGLTLAILGATFLLFRRLSTSPFGRVLHAIREDEDVPRALGKRTPMFKLKSFGLGAGIAGLAGALWAHFFFAINPTMFLPSLTFSVWAAVIIGGAGSYVGAIAGTVFLVGIRQVTRFLPSNIPLSSEIPFVRLIVIGAALIVVLYYRPQGLFGDRERMAAGQSMEGE</sequence>
<dbReference type="InterPro" id="IPR043428">
    <property type="entry name" value="LivM-like"/>
</dbReference>
<keyword evidence="3 6" id="KW-0812">Transmembrane</keyword>
<feature type="transmembrane region" description="Helical" evidence="6">
    <location>
        <begin position="208"/>
        <end position="229"/>
    </location>
</feature>
<keyword evidence="5 6" id="KW-0472">Membrane</keyword>
<protein>
    <submittedName>
        <fullName evidence="7">Branched-chain amino acid ABC transporter permease</fullName>
    </submittedName>
</protein>
<organism evidence="7 8">
    <name type="scientific">Salinirubrum litoreum</name>
    <dbReference type="NCBI Taxonomy" id="1126234"/>
    <lineage>
        <taxon>Archaea</taxon>
        <taxon>Methanobacteriati</taxon>
        <taxon>Methanobacteriota</taxon>
        <taxon>Stenosarchaea group</taxon>
        <taxon>Halobacteria</taxon>
        <taxon>Halobacteriales</taxon>
        <taxon>Haloferacaceae</taxon>
        <taxon>Salinirubrum</taxon>
    </lineage>
</organism>
<reference evidence="7 8" key="1">
    <citation type="journal article" date="2019" name="Int. J. Syst. Evol. Microbiol.">
        <title>The Global Catalogue of Microorganisms (GCM) 10K type strain sequencing project: providing services to taxonomists for standard genome sequencing and annotation.</title>
        <authorList>
            <consortium name="The Broad Institute Genomics Platform"/>
            <consortium name="The Broad Institute Genome Sequencing Center for Infectious Disease"/>
            <person name="Wu L."/>
            <person name="Ma J."/>
        </authorList>
    </citation>
    <scope>NUCLEOTIDE SEQUENCE [LARGE SCALE GENOMIC DNA]</scope>
    <source>
        <strain evidence="7 8">CGMCC 1.12237</strain>
    </source>
</reference>
<dbReference type="PANTHER" id="PTHR30482">
    <property type="entry name" value="HIGH-AFFINITY BRANCHED-CHAIN AMINO ACID TRANSPORT SYSTEM PERMEASE"/>
    <property type="match status" value="1"/>
</dbReference>
<keyword evidence="2" id="KW-1003">Cell membrane</keyword>
<gene>
    <name evidence="7" type="ORF">ACFPJ5_18385</name>
</gene>
<feature type="transmembrane region" description="Helical" evidence="6">
    <location>
        <begin position="286"/>
        <end position="304"/>
    </location>
</feature>
<keyword evidence="4 6" id="KW-1133">Transmembrane helix</keyword>
<dbReference type="InterPro" id="IPR001851">
    <property type="entry name" value="ABC_transp_permease"/>
</dbReference>
<feature type="transmembrane region" description="Helical" evidence="6">
    <location>
        <begin position="241"/>
        <end position="265"/>
    </location>
</feature>
<feature type="transmembrane region" description="Helical" evidence="6">
    <location>
        <begin position="154"/>
        <end position="171"/>
    </location>
</feature>
<evidence type="ECO:0000313" key="8">
    <source>
        <dbReference type="Proteomes" id="UP001596201"/>
    </source>
</evidence>
<dbReference type="EMBL" id="JBHSKX010000004">
    <property type="protein sequence ID" value="MFC5368898.1"/>
    <property type="molecule type" value="Genomic_DNA"/>
</dbReference>
<dbReference type="PANTHER" id="PTHR30482:SF10">
    <property type="entry name" value="HIGH-AFFINITY BRANCHED-CHAIN AMINO ACID TRANSPORT PROTEIN BRAE"/>
    <property type="match status" value="1"/>
</dbReference>
<feature type="transmembrane region" description="Helical" evidence="6">
    <location>
        <begin position="6"/>
        <end position="26"/>
    </location>
</feature>
<feature type="transmembrane region" description="Helical" evidence="6">
    <location>
        <begin position="33"/>
        <end position="52"/>
    </location>
</feature>
<evidence type="ECO:0000256" key="5">
    <source>
        <dbReference type="ARBA" id="ARBA00023136"/>
    </source>
</evidence>
<accession>A0ABD5RGG3</accession>
<comment type="caution">
    <text evidence="7">The sequence shown here is derived from an EMBL/GenBank/DDBJ whole genome shotgun (WGS) entry which is preliminary data.</text>
</comment>
<comment type="subcellular location">
    <subcellularLocation>
        <location evidence="1">Cell membrane</location>
        <topology evidence="1">Multi-pass membrane protein</topology>
    </subcellularLocation>
</comment>
<dbReference type="RefSeq" id="WP_227230956.1">
    <property type="nucleotide sequence ID" value="NZ_JAJCVJ010000003.1"/>
</dbReference>
<dbReference type="Pfam" id="PF02653">
    <property type="entry name" value="BPD_transp_2"/>
    <property type="match status" value="1"/>
</dbReference>
<evidence type="ECO:0000256" key="2">
    <source>
        <dbReference type="ARBA" id="ARBA00022475"/>
    </source>
</evidence>
<dbReference type="Proteomes" id="UP001596201">
    <property type="component" value="Unassembled WGS sequence"/>
</dbReference>
<dbReference type="CDD" id="cd06581">
    <property type="entry name" value="TM_PBP1_LivM_like"/>
    <property type="match status" value="1"/>
</dbReference>
<dbReference type="AlphaFoldDB" id="A0ABD5RGG3"/>
<evidence type="ECO:0000256" key="6">
    <source>
        <dbReference type="SAM" id="Phobius"/>
    </source>
</evidence>
<evidence type="ECO:0000256" key="1">
    <source>
        <dbReference type="ARBA" id="ARBA00004651"/>
    </source>
</evidence>
<evidence type="ECO:0000313" key="7">
    <source>
        <dbReference type="EMBL" id="MFC5368898.1"/>
    </source>
</evidence>
<keyword evidence="8" id="KW-1185">Reference proteome</keyword>
<proteinExistence type="predicted"/>
<name>A0ABD5RGG3_9EURY</name>
<evidence type="ECO:0000256" key="3">
    <source>
        <dbReference type="ARBA" id="ARBA00022692"/>
    </source>
</evidence>